<evidence type="ECO:0000313" key="2">
    <source>
        <dbReference type="EMBL" id="KAF5904597.1"/>
    </source>
</evidence>
<dbReference type="Proteomes" id="UP000727407">
    <property type="component" value="Unassembled WGS sequence"/>
</dbReference>
<evidence type="ECO:0000313" key="3">
    <source>
        <dbReference type="Proteomes" id="UP000727407"/>
    </source>
</evidence>
<accession>A0A8J4USH5</accession>
<name>A0A8J4USH5_CLAMG</name>
<organism evidence="2 3">
    <name type="scientific">Clarias magur</name>
    <name type="common">Asian catfish</name>
    <name type="synonym">Macropteronotus magur</name>
    <dbReference type="NCBI Taxonomy" id="1594786"/>
    <lineage>
        <taxon>Eukaryota</taxon>
        <taxon>Metazoa</taxon>
        <taxon>Chordata</taxon>
        <taxon>Craniata</taxon>
        <taxon>Vertebrata</taxon>
        <taxon>Euteleostomi</taxon>
        <taxon>Actinopterygii</taxon>
        <taxon>Neopterygii</taxon>
        <taxon>Teleostei</taxon>
        <taxon>Ostariophysi</taxon>
        <taxon>Siluriformes</taxon>
        <taxon>Clariidae</taxon>
        <taxon>Clarias</taxon>
    </lineage>
</organism>
<keyword evidence="1" id="KW-0732">Signal</keyword>
<feature type="signal peptide" evidence="1">
    <location>
        <begin position="1"/>
        <end position="24"/>
    </location>
</feature>
<evidence type="ECO:0000256" key="1">
    <source>
        <dbReference type="SAM" id="SignalP"/>
    </source>
</evidence>
<dbReference type="AlphaFoldDB" id="A0A8J4USH5"/>
<protein>
    <submittedName>
        <fullName evidence="2">Cadherin-4-like isoform X2</fullName>
    </submittedName>
</protein>
<proteinExistence type="predicted"/>
<comment type="caution">
    <text evidence="2">The sequence shown here is derived from an EMBL/GenBank/DDBJ whole genome shotgun (WGS) entry which is preliminary data.</text>
</comment>
<gene>
    <name evidence="2" type="ORF">DAT39_005676</name>
</gene>
<sequence>MRVCFVLPLACALVLKSSPGSAEGLILDRCRPGFSQNFYTVFIPREQLQGQSIVKEPFFWQV</sequence>
<dbReference type="EMBL" id="QNUK01000055">
    <property type="protein sequence ID" value="KAF5904597.1"/>
    <property type="molecule type" value="Genomic_DNA"/>
</dbReference>
<dbReference type="OrthoDB" id="8913110at2759"/>
<feature type="chain" id="PRO_5035217729" evidence="1">
    <location>
        <begin position="25"/>
        <end position="62"/>
    </location>
</feature>
<keyword evidence="3" id="KW-1185">Reference proteome</keyword>
<reference evidence="2" key="1">
    <citation type="submission" date="2020-07" db="EMBL/GenBank/DDBJ databases">
        <title>Clarias magur genome sequencing, assembly and annotation.</title>
        <authorList>
            <person name="Kushwaha B."/>
            <person name="Kumar R."/>
            <person name="Das P."/>
            <person name="Joshi C.G."/>
            <person name="Kumar D."/>
            <person name="Nagpure N.S."/>
            <person name="Pandey M."/>
            <person name="Agarwal S."/>
            <person name="Srivastava S."/>
            <person name="Singh M."/>
            <person name="Sahoo L."/>
            <person name="Jayasankar P."/>
            <person name="Meher P.K."/>
            <person name="Koringa P.G."/>
            <person name="Iquebal M.A."/>
            <person name="Das S.P."/>
            <person name="Bit A."/>
            <person name="Patnaik S."/>
            <person name="Patel N."/>
            <person name="Shah T.M."/>
            <person name="Hinsu A."/>
            <person name="Jena J.K."/>
        </authorList>
    </citation>
    <scope>NUCLEOTIDE SEQUENCE</scope>
    <source>
        <strain evidence="2">CIFAMagur01</strain>
        <tissue evidence="2">Testis</tissue>
    </source>
</reference>